<evidence type="ECO:0000256" key="11">
    <source>
        <dbReference type="RuleBase" id="RU003780"/>
    </source>
</evidence>
<evidence type="ECO:0000256" key="4">
    <source>
        <dbReference type="ARBA" id="ARBA00012030"/>
    </source>
</evidence>
<keyword evidence="9" id="KW-0963">Cytoplasm</keyword>
<comment type="catalytic activity">
    <reaction evidence="1 9 11">
        <text>Hydrolyzes single-stranded DNA or mismatched double-stranded DNA and polynucleotides, releasing free uracil.</text>
        <dbReference type="EC" id="3.2.2.27"/>
    </reaction>
</comment>
<comment type="similarity">
    <text evidence="3 9 11">Belongs to the uracil-DNA glycosylase (UDG) superfamily. UNG family.</text>
</comment>
<dbReference type="PANTHER" id="PTHR11264">
    <property type="entry name" value="URACIL-DNA GLYCOSYLASE"/>
    <property type="match status" value="1"/>
</dbReference>
<dbReference type="HAMAP" id="MF_00148">
    <property type="entry name" value="UDG"/>
    <property type="match status" value="1"/>
</dbReference>
<keyword evidence="13" id="KW-0326">Glycosidase</keyword>
<name>A0ABT4LDN8_9PROT</name>
<evidence type="ECO:0000256" key="2">
    <source>
        <dbReference type="ARBA" id="ARBA00002631"/>
    </source>
</evidence>
<evidence type="ECO:0000256" key="5">
    <source>
        <dbReference type="ARBA" id="ARBA00018429"/>
    </source>
</evidence>
<dbReference type="PANTHER" id="PTHR11264:SF0">
    <property type="entry name" value="URACIL-DNA GLYCOSYLASE"/>
    <property type="match status" value="1"/>
</dbReference>
<dbReference type="Gene3D" id="3.40.470.10">
    <property type="entry name" value="Uracil-DNA glycosylase-like domain"/>
    <property type="match status" value="1"/>
</dbReference>
<evidence type="ECO:0000259" key="12">
    <source>
        <dbReference type="SMART" id="SM00986"/>
    </source>
</evidence>
<evidence type="ECO:0000256" key="1">
    <source>
        <dbReference type="ARBA" id="ARBA00001400"/>
    </source>
</evidence>
<dbReference type="NCBIfam" id="NF003591">
    <property type="entry name" value="PRK05254.1-4"/>
    <property type="match status" value="1"/>
</dbReference>
<dbReference type="GO" id="GO:0004844">
    <property type="term" value="F:uracil DNA N-glycosylase activity"/>
    <property type="evidence" value="ECO:0007669"/>
    <property type="project" value="UniProtKB-EC"/>
</dbReference>
<dbReference type="EMBL" id="JAPWGY010000001">
    <property type="protein sequence ID" value="MCZ4279223.1"/>
    <property type="molecule type" value="Genomic_DNA"/>
</dbReference>
<keyword evidence="7 9" id="KW-0378">Hydrolase</keyword>
<dbReference type="PROSITE" id="PS00130">
    <property type="entry name" value="U_DNA_GLYCOSYLASE"/>
    <property type="match status" value="1"/>
</dbReference>
<dbReference type="InterPro" id="IPR005122">
    <property type="entry name" value="Uracil-DNA_glycosylase-like"/>
</dbReference>
<dbReference type="InterPro" id="IPR036895">
    <property type="entry name" value="Uracil-DNA_glycosylase-like_sf"/>
</dbReference>
<protein>
    <recommendedName>
        <fullName evidence="5 9">Uracil-DNA glycosylase</fullName>
        <shortName evidence="9">UDG</shortName>
        <ecNumber evidence="4 9">3.2.2.27</ecNumber>
    </recommendedName>
</protein>
<dbReference type="InterPro" id="IPR002043">
    <property type="entry name" value="UDG_fam1"/>
</dbReference>
<dbReference type="NCBIfam" id="NF003588">
    <property type="entry name" value="PRK05254.1-1"/>
    <property type="match status" value="1"/>
</dbReference>
<proteinExistence type="inferred from homology"/>
<comment type="subcellular location">
    <subcellularLocation>
        <location evidence="9">Cytoplasm</location>
    </subcellularLocation>
</comment>
<dbReference type="NCBIfam" id="NF003589">
    <property type="entry name" value="PRK05254.1-2"/>
    <property type="match status" value="1"/>
</dbReference>
<evidence type="ECO:0000313" key="13">
    <source>
        <dbReference type="EMBL" id="MCZ4279223.1"/>
    </source>
</evidence>
<dbReference type="InterPro" id="IPR018085">
    <property type="entry name" value="Ura-DNA_Glyclase_AS"/>
</dbReference>
<evidence type="ECO:0000256" key="6">
    <source>
        <dbReference type="ARBA" id="ARBA00022763"/>
    </source>
</evidence>
<organism evidence="13 14">
    <name type="scientific">Kiloniella laminariae</name>
    <dbReference type="NCBI Taxonomy" id="454162"/>
    <lineage>
        <taxon>Bacteria</taxon>
        <taxon>Pseudomonadati</taxon>
        <taxon>Pseudomonadota</taxon>
        <taxon>Alphaproteobacteria</taxon>
        <taxon>Rhodospirillales</taxon>
        <taxon>Kiloniellaceae</taxon>
        <taxon>Kiloniella</taxon>
    </lineage>
</organism>
<sequence length="237" mass="26722">MTDQIKLDESWKTQLASEFNKDYMRNLKAFLQQQKQQGKTIFPRGKEYFQALNLTPLEQVKLVILGQDPYHGPGQAHGLCFSVKPGVPTPPSLKNIYKEMAQDLAIEQPSHGCLLPWAQQGVLLLNAVLTVEQHKAGSHQGRGWELFTDKIIEILNRSHDGLVFLLWGSYAQKKGAAIDRNRHLVLQSPHPSPLSAHRGFFGNGHFSKANHYLEQQGKKPVNWLLPQISEIDFDGAL</sequence>
<dbReference type="RefSeq" id="WP_269421438.1">
    <property type="nucleotide sequence ID" value="NZ_JAPWGY010000001.1"/>
</dbReference>
<keyword evidence="8 9" id="KW-0234">DNA repair</keyword>
<accession>A0ABT4LDN8</accession>
<keyword evidence="6 9" id="KW-0227">DNA damage</keyword>
<dbReference type="NCBIfam" id="TIGR00628">
    <property type="entry name" value="ung"/>
    <property type="match status" value="1"/>
</dbReference>
<dbReference type="SUPFAM" id="SSF52141">
    <property type="entry name" value="Uracil-DNA glycosylase-like"/>
    <property type="match status" value="1"/>
</dbReference>
<dbReference type="CDD" id="cd10027">
    <property type="entry name" value="UDG-F1-like"/>
    <property type="match status" value="1"/>
</dbReference>
<comment type="function">
    <text evidence="2 9 11">Excises uracil residues from the DNA which can arise as a result of misincorporation of dUMP residues by DNA polymerase or due to deamination of cytosine.</text>
</comment>
<dbReference type="Proteomes" id="UP001069802">
    <property type="component" value="Unassembled WGS sequence"/>
</dbReference>
<comment type="caution">
    <text evidence="13">The sequence shown here is derived from an EMBL/GenBank/DDBJ whole genome shotgun (WGS) entry which is preliminary data.</text>
</comment>
<gene>
    <name evidence="9 13" type="primary">ung</name>
    <name evidence="13" type="ORF">O4H49_00445</name>
</gene>
<keyword evidence="14" id="KW-1185">Reference proteome</keyword>
<evidence type="ECO:0000313" key="14">
    <source>
        <dbReference type="Proteomes" id="UP001069802"/>
    </source>
</evidence>
<reference evidence="13" key="1">
    <citation type="submission" date="2022-12" db="EMBL/GenBank/DDBJ databases">
        <title>Bacterial isolates from different developmental stages of Nematostella vectensis.</title>
        <authorList>
            <person name="Fraune S."/>
        </authorList>
    </citation>
    <scope>NUCLEOTIDE SEQUENCE</scope>
    <source>
        <strain evidence="13">G21630-S1</strain>
    </source>
</reference>
<feature type="domain" description="Uracil-DNA glycosylase-like" evidence="12">
    <location>
        <begin position="53"/>
        <end position="213"/>
    </location>
</feature>
<evidence type="ECO:0000256" key="8">
    <source>
        <dbReference type="ARBA" id="ARBA00023204"/>
    </source>
</evidence>
<feature type="active site" description="Proton acceptor" evidence="9 10">
    <location>
        <position position="68"/>
    </location>
</feature>
<dbReference type="SMART" id="SM00986">
    <property type="entry name" value="UDG"/>
    <property type="match status" value="1"/>
</dbReference>
<dbReference type="NCBIfam" id="NF003592">
    <property type="entry name" value="PRK05254.1-5"/>
    <property type="match status" value="1"/>
</dbReference>
<dbReference type="SMART" id="SM00987">
    <property type="entry name" value="UreE_C"/>
    <property type="match status" value="1"/>
</dbReference>
<dbReference type="EC" id="3.2.2.27" evidence="4 9"/>
<evidence type="ECO:0000256" key="3">
    <source>
        <dbReference type="ARBA" id="ARBA00008184"/>
    </source>
</evidence>
<evidence type="ECO:0000256" key="10">
    <source>
        <dbReference type="PROSITE-ProRule" id="PRU10072"/>
    </source>
</evidence>
<dbReference type="Pfam" id="PF03167">
    <property type="entry name" value="UDG"/>
    <property type="match status" value="1"/>
</dbReference>
<evidence type="ECO:0000256" key="9">
    <source>
        <dbReference type="HAMAP-Rule" id="MF_00148"/>
    </source>
</evidence>
<evidence type="ECO:0000256" key="7">
    <source>
        <dbReference type="ARBA" id="ARBA00022801"/>
    </source>
</evidence>